<evidence type="ECO:0000313" key="1">
    <source>
        <dbReference type="EMBL" id="MFD1315989.1"/>
    </source>
</evidence>
<protein>
    <submittedName>
        <fullName evidence="1">Uncharacterized protein</fullName>
    </submittedName>
</protein>
<gene>
    <name evidence="1" type="ORF">ACFQ39_10200</name>
</gene>
<dbReference type="RefSeq" id="WP_377178686.1">
    <property type="nucleotide sequence ID" value="NZ_JBHTMY010000003.1"/>
</dbReference>
<sequence length="122" mass="13633">MRFLKNFVVICLIVPFFSCSTNDELKEISGSYAFNQAGKHTFVVNAENIVATIKLVGANQGETVLLDNVALNRNVEYTAIVGDGIHYDTEIWNNLVPEYIAKSGNKDLNQNGYIKIDWIGFD</sequence>
<name>A0ABW3Y2C4_9FLAO</name>
<accession>A0ABW3Y2C4</accession>
<dbReference type="EMBL" id="JBHTMY010000003">
    <property type="protein sequence ID" value="MFD1315989.1"/>
    <property type="molecule type" value="Genomic_DNA"/>
</dbReference>
<proteinExistence type="predicted"/>
<evidence type="ECO:0000313" key="2">
    <source>
        <dbReference type="Proteomes" id="UP001597201"/>
    </source>
</evidence>
<reference evidence="2" key="1">
    <citation type="journal article" date="2019" name="Int. J. Syst. Evol. Microbiol.">
        <title>The Global Catalogue of Microorganisms (GCM) 10K type strain sequencing project: providing services to taxonomists for standard genome sequencing and annotation.</title>
        <authorList>
            <consortium name="The Broad Institute Genomics Platform"/>
            <consortium name="The Broad Institute Genome Sequencing Center for Infectious Disease"/>
            <person name="Wu L."/>
            <person name="Ma J."/>
        </authorList>
    </citation>
    <scope>NUCLEOTIDE SEQUENCE [LARGE SCALE GENOMIC DNA]</scope>
    <source>
        <strain evidence="2">CCUG 61485</strain>
    </source>
</reference>
<organism evidence="1 2">
    <name type="scientific">Namhaeicola litoreus</name>
    <dbReference type="NCBI Taxonomy" id="1052145"/>
    <lineage>
        <taxon>Bacteria</taxon>
        <taxon>Pseudomonadati</taxon>
        <taxon>Bacteroidota</taxon>
        <taxon>Flavobacteriia</taxon>
        <taxon>Flavobacteriales</taxon>
        <taxon>Flavobacteriaceae</taxon>
        <taxon>Namhaeicola</taxon>
    </lineage>
</organism>
<dbReference type="Proteomes" id="UP001597201">
    <property type="component" value="Unassembled WGS sequence"/>
</dbReference>
<keyword evidence="2" id="KW-1185">Reference proteome</keyword>
<comment type="caution">
    <text evidence="1">The sequence shown here is derived from an EMBL/GenBank/DDBJ whole genome shotgun (WGS) entry which is preliminary data.</text>
</comment>